<accession>A0A4R5LRH7</accession>
<evidence type="ECO:0000256" key="4">
    <source>
        <dbReference type="ARBA" id="ARBA00022825"/>
    </source>
</evidence>
<evidence type="ECO:0000313" key="8">
    <source>
        <dbReference type="EMBL" id="TDG13396.1"/>
    </source>
</evidence>
<evidence type="ECO:0000256" key="5">
    <source>
        <dbReference type="PROSITE-ProRule" id="PRU01240"/>
    </source>
</evidence>
<dbReference type="GO" id="GO:0004252">
    <property type="term" value="F:serine-type endopeptidase activity"/>
    <property type="evidence" value="ECO:0007669"/>
    <property type="project" value="UniProtKB-UniRule"/>
</dbReference>
<organism evidence="8 9">
    <name type="scientific">Seongchinamella unica</name>
    <dbReference type="NCBI Taxonomy" id="2547392"/>
    <lineage>
        <taxon>Bacteria</taxon>
        <taxon>Pseudomonadati</taxon>
        <taxon>Pseudomonadota</taxon>
        <taxon>Gammaproteobacteria</taxon>
        <taxon>Cellvibrionales</taxon>
        <taxon>Halieaceae</taxon>
        <taxon>Seongchinamella</taxon>
    </lineage>
</organism>
<comment type="caution">
    <text evidence="8">The sequence shown here is derived from an EMBL/GenBank/DDBJ whole genome shotgun (WGS) entry which is preliminary data.</text>
</comment>
<dbReference type="Gene3D" id="2.60.120.260">
    <property type="entry name" value="Galactose-binding domain-like"/>
    <property type="match status" value="1"/>
</dbReference>
<feature type="active site" description="Charge relay system" evidence="5">
    <location>
        <position position="385"/>
    </location>
</feature>
<dbReference type="InterPro" id="IPR008964">
    <property type="entry name" value="Invasin/intimin_cell_adhesion"/>
</dbReference>
<dbReference type="InterPro" id="IPR051048">
    <property type="entry name" value="Peptidase_S8/S53_subtilisin"/>
</dbReference>
<dbReference type="InterPro" id="IPR013320">
    <property type="entry name" value="ConA-like_dom_sf"/>
</dbReference>
<dbReference type="CDD" id="cd04842">
    <property type="entry name" value="Peptidases_S8_Kp43_protease"/>
    <property type="match status" value="1"/>
</dbReference>
<dbReference type="SUPFAM" id="SSF52743">
    <property type="entry name" value="Subtilisin-like"/>
    <property type="match status" value="1"/>
</dbReference>
<dbReference type="InterPro" id="IPR023828">
    <property type="entry name" value="Peptidase_S8_Ser-AS"/>
</dbReference>
<dbReference type="SUPFAM" id="SSF49899">
    <property type="entry name" value="Concanavalin A-like lectins/glucanases"/>
    <property type="match status" value="1"/>
</dbReference>
<dbReference type="InterPro" id="IPR035986">
    <property type="entry name" value="PKD_dom_sf"/>
</dbReference>
<gene>
    <name evidence="8" type="ORF">E2F43_07590</name>
</gene>
<dbReference type="SUPFAM" id="SSF49299">
    <property type="entry name" value="PKD domain"/>
    <property type="match status" value="1"/>
</dbReference>
<protein>
    <recommendedName>
        <fullName evidence="7">PKD/Chitinase domain-containing protein</fullName>
    </recommendedName>
</protein>
<dbReference type="SUPFAM" id="SSF49785">
    <property type="entry name" value="Galactose-binding domain-like"/>
    <property type="match status" value="1"/>
</dbReference>
<feature type="domain" description="PKD/Chitinase" evidence="7">
    <location>
        <begin position="995"/>
        <end position="1080"/>
    </location>
</feature>
<dbReference type="InterPro" id="IPR022409">
    <property type="entry name" value="PKD/Chitinase_dom"/>
</dbReference>
<proteinExistence type="inferred from homology"/>
<dbReference type="InterPro" id="IPR034058">
    <property type="entry name" value="TagA/B/C/D_pept_dom"/>
</dbReference>
<dbReference type="InterPro" id="IPR000209">
    <property type="entry name" value="Peptidase_S8/S53_dom"/>
</dbReference>
<evidence type="ECO:0000256" key="1">
    <source>
        <dbReference type="ARBA" id="ARBA00011073"/>
    </source>
</evidence>
<dbReference type="SUPFAM" id="SSF49373">
    <property type="entry name" value="Invasin/intimin cell-adhesion fragments"/>
    <property type="match status" value="1"/>
</dbReference>
<keyword evidence="3 5" id="KW-0378">Hydrolase</keyword>
<dbReference type="PANTHER" id="PTHR43399">
    <property type="entry name" value="SUBTILISIN-RELATED"/>
    <property type="match status" value="1"/>
</dbReference>
<evidence type="ECO:0000256" key="2">
    <source>
        <dbReference type="ARBA" id="ARBA00022670"/>
    </source>
</evidence>
<keyword evidence="4 5" id="KW-0720">Serine protease</keyword>
<evidence type="ECO:0000259" key="7">
    <source>
        <dbReference type="SMART" id="SM00089"/>
    </source>
</evidence>
<feature type="chain" id="PRO_5020990259" description="PKD/Chitinase domain-containing protein" evidence="6">
    <location>
        <begin position="26"/>
        <end position="1185"/>
    </location>
</feature>
<dbReference type="AlphaFoldDB" id="A0A4R5LRH7"/>
<reference evidence="8 9" key="1">
    <citation type="submission" date="2019-03" db="EMBL/GenBank/DDBJ databases">
        <title>Seongchinamella monodicae gen. nov., sp. nov., a novel member of the Gammaproteobacteria isolated from a tidal mudflat of beach.</title>
        <authorList>
            <person name="Yang H.G."/>
            <person name="Kang J.W."/>
            <person name="Lee S.D."/>
        </authorList>
    </citation>
    <scope>NUCLEOTIDE SEQUENCE [LARGE SCALE GENOMIC DNA]</scope>
    <source>
        <strain evidence="8 9">GH4-78</strain>
    </source>
</reference>
<comment type="similarity">
    <text evidence="1 5">Belongs to the peptidase S8 family.</text>
</comment>
<dbReference type="NCBIfam" id="NF038128">
    <property type="entry name" value="choice_anch_J"/>
    <property type="match status" value="1"/>
</dbReference>
<dbReference type="PROSITE" id="PS00138">
    <property type="entry name" value="SUBTILASE_SER"/>
    <property type="match status" value="1"/>
</dbReference>
<evidence type="ECO:0000313" key="9">
    <source>
        <dbReference type="Proteomes" id="UP000295554"/>
    </source>
</evidence>
<keyword evidence="6" id="KW-0732">Signal</keyword>
<dbReference type="PANTHER" id="PTHR43399:SF4">
    <property type="entry name" value="CELL WALL-ASSOCIATED PROTEASE"/>
    <property type="match status" value="1"/>
</dbReference>
<evidence type="ECO:0000256" key="6">
    <source>
        <dbReference type="SAM" id="SignalP"/>
    </source>
</evidence>
<dbReference type="Gene3D" id="2.60.120.380">
    <property type="match status" value="1"/>
</dbReference>
<dbReference type="Proteomes" id="UP000295554">
    <property type="component" value="Unassembled WGS sequence"/>
</dbReference>
<sequence length="1185" mass="123582">MMRAGSTGIAIVMAIGLAMPRVTHAQVPPGTNQQRLAELQQALKAKGVAEKAAARRWASQHAIPLRRELPNGRTLELQRMGPRGPVFYITHNVDAADSISTDELWPGGGLGLSLAGQGLTLGEWDSGRVLLEHPDLYDRATQMDENDDPAPVHSDHATHVAGTLIGNGGSQYPQARGMAAGAYLQAWDWNKDREEMSAAAAGLLVSNHSYSIAAGWIPYGQAEPDNWWWIGGDGDEDPNFGYYDEEARELDQIANAAPYYLMVKAAGNDRWDIGPEAGETYTIVDQDGISQGTSTQQRPADCGQTGYDCLPGAVVAKNILTVGAVNDVNGGYLPLQGPGSVQMTGFSSYGPTDDGRIKPDLVANGWLLLSTWGAPNYFAVIAGTSMAAPSVSGSLLLLQEHYEDLHGSGNFMRAATLKALAIHTADETGLADGPDYEYGWGLMNTTKAAQLITADGNGDHQIVEGTRLDPSAPDAVGFSVTEEGARVRATLVWNDPAGTPPPAALDPTESMLVNDLDLRVVGNGNTHQPWVLNPLSPAAAATRGDNTRDNVEMVEFVASAGNYSAQVSHKNNLQGGSQNYSLIISVRPPAPVSSGLIIDEHFDAGVQPAGWTLDTQMGVPWTFHLDGSGDFANQTGGSGGFAMMYNNGTNNSISSLVLPPLDLSESESVTLRFRSYYSFTDGLEAISVYTSADGGANWSHAQSFSTSNHFPSSYVLDLSNKVAGEADARIRFHFTSNWNNNVGWNWQVDDVEVEVFGGGSVGGGPPPPLELPGQADMPSPISGATDIGTSPTLAWISAPTADSHNVYFGTSLDLQNPDFRGNQAGTQFSPGILANNTTYFWRVDEVNQAGTTAGVVWNFTTEPGDPPPPGPITLHVADLEMSAEPLARNRWQANVRVRVLDDEGTPVAAATVTGQWSDGANGSDSQATDSLGWASFGKSNLKSAVGSVTFSIADITHASLTYAPGNNADADGDSNGSTILVPKDAPPPPANAPPVISMLSPVEGQQFAAGAEVALSANADDAEDGDLDAAISWTSGGQILATGPTGSHPFDEGVHTVTASVTDSGGDSASQSVTITVGNPTVASGVVVDQLQDLSMGGARRWTAVVGITVRDDLGNAVAGATVSGDWSAGAKGGGSCVTGPAGQCEISKGNKDSVASVVFTVTGIAASGLSYAGGGPASIELVQP</sequence>
<dbReference type="GO" id="GO:0006508">
    <property type="term" value="P:proteolysis"/>
    <property type="evidence" value="ECO:0007669"/>
    <property type="project" value="UniProtKB-KW"/>
</dbReference>
<keyword evidence="9" id="KW-1185">Reference proteome</keyword>
<dbReference type="SMART" id="SM00089">
    <property type="entry name" value="PKD"/>
    <property type="match status" value="1"/>
</dbReference>
<feature type="active site" description="Charge relay system" evidence="5">
    <location>
        <position position="125"/>
    </location>
</feature>
<dbReference type="OrthoDB" id="5928883at2"/>
<dbReference type="PROSITE" id="PS51892">
    <property type="entry name" value="SUBTILASE"/>
    <property type="match status" value="1"/>
</dbReference>
<dbReference type="Pfam" id="PF00082">
    <property type="entry name" value="Peptidase_S8"/>
    <property type="match status" value="1"/>
</dbReference>
<dbReference type="Gene3D" id="3.40.50.200">
    <property type="entry name" value="Peptidase S8/S53 domain"/>
    <property type="match status" value="1"/>
</dbReference>
<feature type="signal peptide" evidence="6">
    <location>
        <begin position="1"/>
        <end position="25"/>
    </location>
</feature>
<dbReference type="Gene3D" id="2.60.40.10">
    <property type="entry name" value="Immunoglobulins"/>
    <property type="match status" value="2"/>
</dbReference>
<feature type="active site" description="Charge relay system" evidence="5">
    <location>
        <position position="156"/>
    </location>
</feature>
<dbReference type="EMBL" id="SMSE01000002">
    <property type="protein sequence ID" value="TDG13396.1"/>
    <property type="molecule type" value="Genomic_DNA"/>
</dbReference>
<dbReference type="InterPro" id="IPR013783">
    <property type="entry name" value="Ig-like_fold"/>
</dbReference>
<keyword evidence="2 5" id="KW-0645">Protease</keyword>
<dbReference type="InterPro" id="IPR008979">
    <property type="entry name" value="Galactose-bd-like_sf"/>
</dbReference>
<dbReference type="InterPro" id="IPR036852">
    <property type="entry name" value="Peptidase_S8/S53_dom_sf"/>
</dbReference>
<evidence type="ECO:0000256" key="3">
    <source>
        <dbReference type="ARBA" id="ARBA00022801"/>
    </source>
</evidence>
<name>A0A4R5LRH7_9GAMM</name>